<sequence>MSKIPTLELTPGQDAPAPEAPKDDNIVIDSTGRVLKLAELDVLAESRLIRLVGAEAAINQAYMQLYVMPAMAVVEIDAEPMPLPQTQREIDAAISRLGHHGINAVIKHWAKQREDKADQADKEAAEKAALKN</sequence>
<name>A0A482IP15_9BURK</name>
<protein>
    <submittedName>
        <fullName evidence="2">Uncharacterized protein</fullName>
    </submittedName>
</protein>
<dbReference type="Proteomes" id="UP000253772">
    <property type="component" value="Chromosome c1"/>
</dbReference>
<dbReference type="OrthoDB" id="9131432at2"/>
<reference evidence="2 3" key="1">
    <citation type="submission" date="2019-03" db="EMBL/GenBank/DDBJ databases">
        <title>Comparative insights into the high quality Complete genome sequence of highly metal resistant Cupriavidus metallidurans strain BS1 isolated from a gold-copper mine.</title>
        <authorList>
            <person name="Mazhar H.S."/>
            <person name="Rensing C."/>
        </authorList>
    </citation>
    <scope>NUCLEOTIDE SEQUENCE [LARGE SCALE GENOMIC DNA]</scope>
    <source>
        <strain evidence="2 3">BS1</strain>
    </source>
</reference>
<accession>A0A482IP15</accession>
<dbReference type="EMBL" id="CP037900">
    <property type="protein sequence ID" value="QBP09377.1"/>
    <property type="molecule type" value="Genomic_DNA"/>
</dbReference>
<proteinExistence type="predicted"/>
<feature type="region of interest" description="Disordered" evidence="1">
    <location>
        <begin position="113"/>
        <end position="132"/>
    </location>
</feature>
<evidence type="ECO:0000313" key="3">
    <source>
        <dbReference type="Proteomes" id="UP000253772"/>
    </source>
</evidence>
<feature type="region of interest" description="Disordered" evidence="1">
    <location>
        <begin position="1"/>
        <end position="25"/>
    </location>
</feature>
<dbReference type="RefSeq" id="WP_024569425.1">
    <property type="nucleotide sequence ID" value="NZ_CP037900.1"/>
</dbReference>
<evidence type="ECO:0000313" key="2">
    <source>
        <dbReference type="EMBL" id="QBP09377.1"/>
    </source>
</evidence>
<gene>
    <name evidence="2" type="ORF">DDF84_006205</name>
</gene>
<dbReference type="AlphaFoldDB" id="A0A482IP15"/>
<evidence type="ECO:0000256" key="1">
    <source>
        <dbReference type="SAM" id="MobiDB-lite"/>
    </source>
</evidence>
<organism evidence="2 3">
    <name type="scientific">Cupriavidus metallidurans</name>
    <dbReference type="NCBI Taxonomy" id="119219"/>
    <lineage>
        <taxon>Bacteria</taxon>
        <taxon>Pseudomonadati</taxon>
        <taxon>Pseudomonadota</taxon>
        <taxon>Betaproteobacteria</taxon>
        <taxon>Burkholderiales</taxon>
        <taxon>Burkholderiaceae</taxon>
        <taxon>Cupriavidus</taxon>
    </lineage>
</organism>